<feature type="compositionally biased region" description="Basic residues" evidence="1">
    <location>
        <begin position="1"/>
        <end position="10"/>
    </location>
</feature>
<evidence type="ECO:0000313" key="2">
    <source>
        <dbReference type="EMBL" id="KAI1858157.1"/>
    </source>
</evidence>
<comment type="caution">
    <text evidence="2">The sequence shown here is derived from an EMBL/GenBank/DDBJ whole genome shotgun (WGS) entry which is preliminary data.</text>
</comment>
<organism evidence="2 3">
    <name type="scientific">Neoarthrinium moseri</name>
    <dbReference type="NCBI Taxonomy" id="1658444"/>
    <lineage>
        <taxon>Eukaryota</taxon>
        <taxon>Fungi</taxon>
        <taxon>Dikarya</taxon>
        <taxon>Ascomycota</taxon>
        <taxon>Pezizomycotina</taxon>
        <taxon>Sordariomycetes</taxon>
        <taxon>Xylariomycetidae</taxon>
        <taxon>Amphisphaeriales</taxon>
        <taxon>Apiosporaceae</taxon>
        <taxon>Neoarthrinium</taxon>
    </lineage>
</organism>
<dbReference type="EMBL" id="JAFIMR010000037">
    <property type="protein sequence ID" value="KAI1858157.1"/>
    <property type="molecule type" value="Genomic_DNA"/>
</dbReference>
<feature type="region of interest" description="Disordered" evidence="1">
    <location>
        <begin position="1"/>
        <end position="20"/>
    </location>
</feature>
<accession>A0A9P9WD79</accession>
<gene>
    <name evidence="2" type="ORF">JX265_010825</name>
</gene>
<evidence type="ECO:0000313" key="3">
    <source>
        <dbReference type="Proteomes" id="UP000829685"/>
    </source>
</evidence>
<protein>
    <submittedName>
        <fullName evidence="2">Uncharacterized protein</fullName>
    </submittedName>
</protein>
<proteinExistence type="predicted"/>
<sequence>MGKRRGRPIKKWGTDTQEATSEGHVAVSMASLSLLALSASPSPTPTPTLLSIPREVRDSIYGYLLAVDRFFEASLDPGLTQLAVNQQIRAEA</sequence>
<evidence type="ECO:0000256" key="1">
    <source>
        <dbReference type="SAM" id="MobiDB-lite"/>
    </source>
</evidence>
<reference evidence="2" key="1">
    <citation type="submission" date="2021-03" db="EMBL/GenBank/DDBJ databases">
        <title>Revisited historic fungal species revealed as producer of novel bioactive compounds through whole genome sequencing and comparative genomics.</title>
        <authorList>
            <person name="Vignolle G.A."/>
            <person name="Hochenegger N."/>
            <person name="Mach R.L."/>
            <person name="Mach-Aigner A.R."/>
            <person name="Javad Rahimi M."/>
            <person name="Salim K.A."/>
            <person name="Chan C.M."/>
            <person name="Lim L.B.L."/>
            <person name="Cai F."/>
            <person name="Druzhinina I.S."/>
            <person name="U'Ren J.M."/>
            <person name="Derntl C."/>
        </authorList>
    </citation>
    <scope>NUCLEOTIDE SEQUENCE</scope>
    <source>
        <strain evidence="2">TUCIM 5799</strain>
    </source>
</reference>
<name>A0A9P9WD79_9PEZI</name>
<dbReference type="Proteomes" id="UP000829685">
    <property type="component" value="Unassembled WGS sequence"/>
</dbReference>
<keyword evidence="3" id="KW-1185">Reference proteome</keyword>
<dbReference type="AlphaFoldDB" id="A0A9P9WD79"/>